<feature type="compositionally biased region" description="Polar residues" evidence="5">
    <location>
        <begin position="500"/>
        <end position="515"/>
    </location>
</feature>
<dbReference type="InterPro" id="IPR036259">
    <property type="entry name" value="MFS_trans_sf"/>
</dbReference>
<dbReference type="GO" id="GO:0022857">
    <property type="term" value="F:transmembrane transporter activity"/>
    <property type="evidence" value="ECO:0007669"/>
    <property type="project" value="InterPro"/>
</dbReference>
<evidence type="ECO:0000313" key="9">
    <source>
        <dbReference type="Proteomes" id="UP001054837"/>
    </source>
</evidence>
<feature type="transmembrane region" description="Helical" evidence="6">
    <location>
        <begin position="134"/>
        <end position="152"/>
    </location>
</feature>
<feature type="transmembrane region" description="Helical" evidence="6">
    <location>
        <begin position="421"/>
        <end position="439"/>
    </location>
</feature>
<sequence>MEFFDVVGSFGPWQRRVFVVFWFVNMLGIFQNFSITFLAPNMDFRCVEPAPWQGNSSADFVFDARCEVLQEDNTTIKCTRWEYDLSETSETIVSKWDLVCDQEWLISLTKSVYMVGFLLSVSFFGLVSDCLGRFPALVMCYVINIFSMFGSLLSTSYIMFIVLRFFQAFGRAGITTIGYVLVMETVGPKHRAEVGIAVQLGWSTGFVGLAAVVWFIRDWFWLQLFLSCTFLPFLLTYNIVPESPRWLAMHGKTERLEKLMTKVAALNGKELKGDIRDLDLFKDKKEKTETLWGLLKKPKMRNRFLKMIYLWMVNAFLYYGVSYNTNDLAGNPYLNFFVAGVVEFPCRGLVFLSIKWWGRRPTISCFMGVCSAAFGAMLLVPQGVPWLSTTLAMVGKFCVTGSFSLLYLYTTEAFPTVVRNIVLGSCSMCARFGSILAPFSRELGRATHPFVPIALYAVLSLSGSLLTLLLPETRGQDMPDSLQDGEDLGKVIEKKEQDRTTSNAKQSSTEMDSQL</sequence>
<keyword evidence="9" id="KW-1185">Reference proteome</keyword>
<name>A0AAV4NJ78_9ARAC</name>
<dbReference type="InterPro" id="IPR020846">
    <property type="entry name" value="MFS_dom"/>
</dbReference>
<evidence type="ECO:0000256" key="2">
    <source>
        <dbReference type="ARBA" id="ARBA00022692"/>
    </source>
</evidence>
<feature type="transmembrane region" description="Helical" evidence="6">
    <location>
        <begin position="451"/>
        <end position="470"/>
    </location>
</feature>
<evidence type="ECO:0000256" key="1">
    <source>
        <dbReference type="ARBA" id="ARBA00004141"/>
    </source>
</evidence>
<feature type="transmembrane region" description="Helical" evidence="6">
    <location>
        <begin position="304"/>
        <end position="321"/>
    </location>
</feature>
<comment type="subcellular location">
    <subcellularLocation>
        <location evidence="1">Membrane</location>
        <topology evidence="1">Multi-pass membrane protein</topology>
    </subcellularLocation>
</comment>
<dbReference type="Proteomes" id="UP001054837">
    <property type="component" value="Unassembled WGS sequence"/>
</dbReference>
<evidence type="ECO:0000256" key="5">
    <source>
        <dbReference type="SAM" id="MobiDB-lite"/>
    </source>
</evidence>
<evidence type="ECO:0000256" key="4">
    <source>
        <dbReference type="ARBA" id="ARBA00023136"/>
    </source>
</evidence>
<dbReference type="GO" id="GO:0016020">
    <property type="term" value="C:membrane"/>
    <property type="evidence" value="ECO:0007669"/>
    <property type="project" value="UniProtKB-SubCell"/>
</dbReference>
<feature type="transmembrane region" description="Helical" evidence="6">
    <location>
        <begin position="194"/>
        <end position="216"/>
    </location>
</feature>
<feature type="transmembrane region" description="Helical" evidence="6">
    <location>
        <begin position="361"/>
        <end position="380"/>
    </location>
</feature>
<keyword evidence="3 6" id="KW-1133">Transmembrane helix</keyword>
<proteinExistence type="predicted"/>
<feature type="domain" description="Major facilitator superfamily (MFS) profile" evidence="7">
    <location>
        <begin position="20"/>
        <end position="475"/>
    </location>
</feature>
<evidence type="ECO:0000256" key="3">
    <source>
        <dbReference type="ARBA" id="ARBA00022989"/>
    </source>
</evidence>
<dbReference type="PANTHER" id="PTHR24064">
    <property type="entry name" value="SOLUTE CARRIER FAMILY 22 MEMBER"/>
    <property type="match status" value="1"/>
</dbReference>
<reference evidence="8 9" key="1">
    <citation type="submission" date="2021-06" db="EMBL/GenBank/DDBJ databases">
        <title>Caerostris darwini draft genome.</title>
        <authorList>
            <person name="Kono N."/>
            <person name="Arakawa K."/>
        </authorList>
    </citation>
    <scope>NUCLEOTIDE SEQUENCE [LARGE SCALE GENOMIC DNA]</scope>
</reference>
<accession>A0AAV4NJ78</accession>
<feature type="transmembrane region" description="Helical" evidence="6">
    <location>
        <begin position="386"/>
        <end position="409"/>
    </location>
</feature>
<dbReference type="CDD" id="cd17317">
    <property type="entry name" value="MFS_SLC22"/>
    <property type="match status" value="1"/>
</dbReference>
<feature type="region of interest" description="Disordered" evidence="5">
    <location>
        <begin position="477"/>
        <end position="515"/>
    </location>
</feature>
<evidence type="ECO:0000256" key="6">
    <source>
        <dbReference type="SAM" id="Phobius"/>
    </source>
</evidence>
<evidence type="ECO:0000259" key="7">
    <source>
        <dbReference type="PROSITE" id="PS50850"/>
    </source>
</evidence>
<dbReference type="AlphaFoldDB" id="A0AAV4NJ78"/>
<dbReference type="PROSITE" id="PS50850">
    <property type="entry name" value="MFS"/>
    <property type="match status" value="1"/>
</dbReference>
<feature type="compositionally biased region" description="Basic and acidic residues" evidence="5">
    <location>
        <begin position="487"/>
        <end position="499"/>
    </location>
</feature>
<dbReference type="SUPFAM" id="SSF103473">
    <property type="entry name" value="MFS general substrate transporter"/>
    <property type="match status" value="1"/>
</dbReference>
<feature type="transmembrane region" description="Helical" evidence="6">
    <location>
        <begin position="104"/>
        <end position="127"/>
    </location>
</feature>
<dbReference type="EMBL" id="BPLQ01001741">
    <property type="protein sequence ID" value="GIX84857.1"/>
    <property type="molecule type" value="Genomic_DNA"/>
</dbReference>
<dbReference type="Gene3D" id="1.20.1250.20">
    <property type="entry name" value="MFS general substrate transporter like domains"/>
    <property type="match status" value="1"/>
</dbReference>
<keyword evidence="4 6" id="KW-0472">Membrane</keyword>
<organism evidence="8 9">
    <name type="scientific">Caerostris darwini</name>
    <dbReference type="NCBI Taxonomy" id="1538125"/>
    <lineage>
        <taxon>Eukaryota</taxon>
        <taxon>Metazoa</taxon>
        <taxon>Ecdysozoa</taxon>
        <taxon>Arthropoda</taxon>
        <taxon>Chelicerata</taxon>
        <taxon>Arachnida</taxon>
        <taxon>Araneae</taxon>
        <taxon>Araneomorphae</taxon>
        <taxon>Entelegynae</taxon>
        <taxon>Araneoidea</taxon>
        <taxon>Araneidae</taxon>
        <taxon>Caerostris</taxon>
    </lineage>
</organism>
<dbReference type="Pfam" id="PF00083">
    <property type="entry name" value="Sugar_tr"/>
    <property type="match status" value="1"/>
</dbReference>
<feature type="transmembrane region" description="Helical" evidence="6">
    <location>
        <begin position="17"/>
        <end position="39"/>
    </location>
</feature>
<feature type="transmembrane region" description="Helical" evidence="6">
    <location>
        <begin position="333"/>
        <end position="354"/>
    </location>
</feature>
<gene>
    <name evidence="8" type="primary">Orct</name>
    <name evidence="8" type="ORF">CDAR_490731</name>
</gene>
<feature type="transmembrane region" description="Helical" evidence="6">
    <location>
        <begin position="222"/>
        <end position="240"/>
    </location>
</feature>
<protein>
    <submittedName>
        <fullName evidence="8">Organic cation transporter protein</fullName>
    </submittedName>
</protein>
<comment type="caution">
    <text evidence="8">The sequence shown here is derived from an EMBL/GenBank/DDBJ whole genome shotgun (WGS) entry which is preliminary data.</text>
</comment>
<dbReference type="InterPro" id="IPR005828">
    <property type="entry name" value="MFS_sugar_transport-like"/>
</dbReference>
<keyword evidence="2 6" id="KW-0812">Transmembrane</keyword>
<feature type="transmembrane region" description="Helical" evidence="6">
    <location>
        <begin position="158"/>
        <end position="182"/>
    </location>
</feature>
<evidence type="ECO:0000313" key="8">
    <source>
        <dbReference type="EMBL" id="GIX84857.1"/>
    </source>
</evidence>